<evidence type="ECO:0000313" key="3">
    <source>
        <dbReference type="Proteomes" id="UP000187406"/>
    </source>
</evidence>
<sequence length="129" mass="14710">MFVRVLRDNSNGNWWFYCYVGRKWTPIGYWPKILFNGLAGPSSYIDWGGEAFSPPGTVGPQMGSGLYPNHPLAQYNSFSFDIKFINDNYENMDVVGIEEFTNYPSKYGVKDVGFVNDWVRHAAFWGGKA</sequence>
<dbReference type="PANTHER" id="PTHR31589">
    <property type="entry name" value="PROTEIN, PUTATIVE (DUF239)-RELATED-RELATED"/>
    <property type="match status" value="1"/>
</dbReference>
<reference evidence="3" key="1">
    <citation type="submission" date="2016-04" db="EMBL/GenBank/DDBJ databases">
        <title>Cephalotus genome sequencing.</title>
        <authorList>
            <person name="Fukushima K."/>
            <person name="Hasebe M."/>
            <person name="Fang X."/>
        </authorList>
    </citation>
    <scope>NUCLEOTIDE SEQUENCE [LARGE SCALE GENOMIC DNA]</scope>
    <source>
        <strain evidence="3">cv. St1</strain>
    </source>
</reference>
<dbReference type="Pfam" id="PF03080">
    <property type="entry name" value="Neprosin"/>
    <property type="match status" value="1"/>
</dbReference>
<dbReference type="InParanoid" id="A0A1Q3BLP9"/>
<dbReference type="InterPro" id="IPR053168">
    <property type="entry name" value="Glutamic_endopeptidase"/>
</dbReference>
<protein>
    <submittedName>
        <fullName evidence="2">DUF239 domain-containing protein</fullName>
    </submittedName>
</protein>
<dbReference type="AlphaFoldDB" id="A0A1Q3BLP9"/>
<dbReference type="STRING" id="3775.A0A1Q3BLP9"/>
<evidence type="ECO:0000259" key="1">
    <source>
        <dbReference type="PROSITE" id="PS52045"/>
    </source>
</evidence>
<comment type="caution">
    <text evidence="2">The sequence shown here is derived from an EMBL/GenBank/DDBJ whole genome shotgun (WGS) entry which is preliminary data.</text>
</comment>
<feature type="domain" description="Neprosin PEP catalytic" evidence="1">
    <location>
        <begin position="1"/>
        <end position="129"/>
    </location>
</feature>
<organism evidence="2 3">
    <name type="scientific">Cephalotus follicularis</name>
    <name type="common">Albany pitcher plant</name>
    <dbReference type="NCBI Taxonomy" id="3775"/>
    <lineage>
        <taxon>Eukaryota</taxon>
        <taxon>Viridiplantae</taxon>
        <taxon>Streptophyta</taxon>
        <taxon>Embryophyta</taxon>
        <taxon>Tracheophyta</taxon>
        <taxon>Spermatophyta</taxon>
        <taxon>Magnoliopsida</taxon>
        <taxon>eudicotyledons</taxon>
        <taxon>Gunneridae</taxon>
        <taxon>Pentapetalae</taxon>
        <taxon>rosids</taxon>
        <taxon>fabids</taxon>
        <taxon>Oxalidales</taxon>
        <taxon>Cephalotaceae</taxon>
        <taxon>Cephalotus</taxon>
    </lineage>
</organism>
<keyword evidence="3" id="KW-1185">Reference proteome</keyword>
<dbReference type="InterPro" id="IPR004314">
    <property type="entry name" value="Neprosin"/>
</dbReference>
<gene>
    <name evidence="2" type="ORF">CFOL_v3_12444</name>
</gene>
<name>A0A1Q3BLP9_CEPFO</name>
<dbReference type="EMBL" id="BDDD01000670">
    <property type="protein sequence ID" value="GAV68941.1"/>
    <property type="molecule type" value="Genomic_DNA"/>
</dbReference>
<dbReference type="PANTHER" id="PTHR31589:SF223">
    <property type="entry name" value="PROTEIN, PUTATIVE (DUF239)-RELATED"/>
    <property type="match status" value="1"/>
</dbReference>
<accession>A0A1Q3BLP9</accession>
<evidence type="ECO:0000313" key="2">
    <source>
        <dbReference type="EMBL" id="GAV68941.1"/>
    </source>
</evidence>
<dbReference type="OrthoDB" id="1858978at2759"/>
<dbReference type="Proteomes" id="UP000187406">
    <property type="component" value="Unassembled WGS sequence"/>
</dbReference>
<proteinExistence type="predicted"/>
<dbReference type="PROSITE" id="PS52045">
    <property type="entry name" value="NEPROSIN_PEP_CD"/>
    <property type="match status" value="1"/>
</dbReference>